<name>A0A0K0EPS2_STRER</name>
<sequence>MILVNIKCIVILIENYFNDLMKELKERMQKLNLSDKYRNIIGRSHIINEENGKSKSRNTFPRMRYIYAFPEEIAARYFGTDSNNKNFPHSMEIFEKEEINYQSYRLTEDSLTNKNKFPLSCPEINVETETISPRAINHSIGINHGSPFSSNKSTYLTSEHLLSNNKEASSQSLKKNPFLTEMVGSPYLKTLEDSLSTHFSNINHLQMEELKSSNKISEDDCSQHLWEKVLCFSDGNKKAFVKIENRMMINMNDNDISFLDDSTKPMVLKTITYLYEKIDKKIPLEWLDLYVIKTWNYSIILPLERKFYDIISEENEDKKKLGEILNEKYCLYEEILNRIVLKNDDLLALKAFLIMKGEAYKFHHNIVSDKSMKKLFLEKSIACHKELLQLLITDLNDDLGNVWRGLRYSMGLLRKSKSNDKEFIKSIQFLVNYFLEDKIFGKLCVCDQKKVLKYQQYLAYLEE</sequence>
<dbReference type="AlphaFoldDB" id="A0A0K0EPS2"/>
<proteinExistence type="predicted"/>
<dbReference type="WBParaSite" id="TCONS_00000090.p1">
    <property type="protein sequence ID" value="TCONS_00000090.p1"/>
    <property type="gene ID" value="XLOC_000094"/>
</dbReference>
<protein>
    <submittedName>
        <fullName evidence="3">NR LBD domain-containing protein</fullName>
    </submittedName>
</protein>
<accession>A0A0K0EPS2</accession>
<reference evidence="2" key="1">
    <citation type="submission" date="2015-08" db="UniProtKB">
        <authorList>
            <consortium name="WormBaseParasite"/>
        </authorList>
    </citation>
    <scope>IDENTIFICATION</scope>
</reference>
<evidence type="ECO:0000313" key="1">
    <source>
        <dbReference type="Proteomes" id="UP000035681"/>
    </source>
</evidence>
<dbReference type="WBParaSite" id="SSTP_0001145400.1">
    <property type="protein sequence ID" value="SSTP_0001145400.1"/>
    <property type="gene ID" value="SSTP_0001145400"/>
</dbReference>
<dbReference type="Proteomes" id="UP000035681">
    <property type="component" value="Unplaced"/>
</dbReference>
<evidence type="ECO:0000313" key="2">
    <source>
        <dbReference type="WBParaSite" id="SSTP_0001145400.1"/>
    </source>
</evidence>
<evidence type="ECO:0000313" key="3">
    <source>
        <dbReference type="WBParaSite" id="TCONS_00000090.p1"/>
    </source>
</evidence>
<organism evidence="2">
    <name type="scientific">Strongyloides stercoralis</name>
    <name type="common">Threadworm</name>
    <dbReference type="NCBI Taxonomy" id="6248"/>
    <lineage>
        <taxon>Eukaryota</taxon>
        <taxon>Metazoa</taxon>
        <taxon>Ecdysozoa</taxon>
        <taxon>Nematoda</taxon>
        <taxon>Chromadorea</taxon>
        <taxon>Rhabditida</taxon>
        <taxon>Tylenchina</taxon>
        <taxon>Panagrolaimomorpha</taxon>
        <taxon>Strongyloidoidea</taxon>
        <taxon>Strongyloididae</taxon>
        <taxon>Strongyloides</taxon>
    </lineage>
</organism>
<keyword evidence="1" id="KW-1185">Reference proteome</keyword>